<dbReference type="SUPFAM" id="SSF51735">
    <property type="entry name" value="NAD(P)-binding Rossmann-fold domains"/>
    <property type="match status" value="1"/>
</dbReference>
<dbReference type="RefSeq" id="XP_001645332.1">
    <property type="nucleotide sequence ID" value="XM_001645282.1"/>
</dbReference>
<evidence type="ECO:0000256" key="6">
    <source>
        <dbReference type="ARBA" id="ARBA00023027"/>
    </source>
</evidence>
<keyword evidence="4 7" id="KW-0862">Zinc</keyword>
<dbReference type="GO" id="GO:0006062">
    <property type="term" value="P:sorbitol catabolic process"/>
    <property type="evidence" value="ECO:0007669"/>
    <property type="project" value="TreeGrafter"/>
</dbReference>
<dbReference type="InParanoid" id="A7TJP5"/>
<keyword evidence="5" id="KW-0560">Oxidoreductase</keyword>
<evidence type="ECO:0000313" key="10">
    <source>
        <dbReference type="Proteomes" id="UP000000267"/>
    </source>
</evidence>
<comment type="similarity">
    <text evidence="2 7">Belongs to the zinc-containing alcohol dehydrogenase family.</text>
</comment>
<evidence type="ECO:0000256" key="1">
    <source>
        <dbReference type="ARBA" id="ARBA00001947"/>
    </source>
</evidence>
<evidence type="ECO:0000256" key="2">
    <source>
        <dbReference type="ARBA" id="ARBA00008072"/>
    </source>
</evidence>
<dbReference type="GO" id="GO:0008270">
    <property type="term" value="F:zinc ion binding"/>
    <property type="evidence" value="ECO:0007669"/>
    <property type="project" value="InterPro"/>
</dbReference>
<dbReference type="SMART" id="SM00829">
    <property type="entry name" value="PKS_ER"/>
    <property type="match status" value="1"/>
</dbReference>
<dbReference type="OrthoDB" id="3941538at2759"/>
<keyword evidence="10" id="KW-1185">Reference proteome</keyword>
<dbReference type="Pfam" id="PF00107">
    <property type="entry name" value="ADH_zinc_N"/>
    <property type="match status" value="1"/>
</dbReference>
<dbReference type="PANTHER" id="PTHR43161:SF9">
    <property type="entry name" value="SORBITOL DEHYDROGENASE"/>
    <property type="match status" value="1"/>
</dbReference>
<dbReference type="Pfam" id="PF08240">
    <property type="entry name" value="ADH_N"/>
    <property type="match status" value="1"/>
</dbReference>
<dbReference type="Gene3D" id="3.90.180.10">
    <property type="entry name" value="Medium-chain alcohol dehydrogenases, catalytic domain"/>
    <property type="match status" value="1"/>
</dbReference>
<dbReference type="InterPro" id="IPR013149">
    <property type="entry name" value="ADH-like_C"/>
</dbReference>
<evidence type="ECO:0000259" key="8">
    <source>
        <dbReference type="SMART" id="SM00829"/>
    </source>
</evidence>
<dbReference type="GeneID" id="5545692"/>
<accession>A7TJP5</accession>
<evidence type="ECO:0000256" key="7">
    <source>
        <dbReference type="RuleBase" id="RU361277"/>
    </source>
</evidence>
<keyword evidence="3 7" id="KW-0479">Metal-binding</keyword>
<dbReference type="PhylomeDB" id="A7TJP5"/>
<organism evidence="10">
    <name type="scientific">Vanderwaltozyma polyspora (strain ATCC 22028 / DSM 70294 / BCRC 21397 / CBS 2163 / NBRC 10782 / NRRL Y-8283 / UCD 57-17)</name>
    <name type="common">Kluyveromyces polysporus</name>
    <dbReference type="NCBI Taxonomy" id="436907"/>
    <lineage>
        <taxon>Eukaryota</taxon>
        <taxon>Fungi</taxon>
        <taxon>Dikarya</taxon>
        <taxon>Ascomycota</taxon>
        <taxon>Saccharomycotina</taxon>
        <taxon>Saccharomycetes</taxon>
        <taxon>Saccharomycetales</taxon>
        <taxon>Saccharomycetaceae</taxon>
        <taxon>Vanderwaltozyma</taxon>
    </lineage>
</organism>
<evidence type="ECO:0000256" key="4">
    <source>
        <dbReference type="ARBA" id="ARBA00022833"/>
    </source>
</evidence>
<proteinExistence type="inferred from homology"/>
<dbReference type="Proteomes" id="UP000000267">
    <property type="component" value="Unassembled WGS sequence"/>
</dbReference>
<name>A7TJP5_VANPO</name>
<dbReference type="CDD" id="cd05285">
    <property type="entry name" value="sorbitol_DH"/>
    <property type="match status" value="1"/>
</dbReference>
<dbReference type="OMA" id="CSVGRPN"/>
<dbReference type="HOGENOM" id="CLU_026673_11_5_1"/>
<dbReference type="PROSITE" id="PS00059">
    <property type="entry name" value="ADH_ZINC"/>
    <property type="match status" value="1"/>
</dbReference>
<dbReference type="InterPro" id="IPR011032">
    <property type="entry name" value="GroES-like_sf"/>
</dbReference>
<evidence type="ECO:0000256" key="3">
    <source>
        <dbReference type="ARBA" id="ARBA00022723"/>
    </source>
</evidence>
<protein>
    <recommendedName>
        <fullName evidence="8">Enoyl reductase (ER) domain-containing protein</fullName>
    </recommendedName>
</protein>
<dbReference type="EMBL" id="DS480403">
    <property type="protein sequence ID" value="EDO17474.1"/>
    <property type="molecule type" value="Genomic_DNA"/>
</dbReference>
<reference evidence="9 10" key="1">
    <citation type="journal article" date="2007" name="Proc. Natl. Acad. Sci. U.S.A.">
        <title>Independent sorting-out of thousands of duplicated gene pairs in two yeast species descended from a whole-genome duplication.</title>
        <authorList>
            <person name="Scannell D.R."/>
            <person name="Frank A.C."/>
            <person name="Conant G.C."/>
            <person name="Byrne K.P."/>
            <person name="Woolfit M."/>
            <person name="Wolfe K.H."/>
        </authorList>
    </citation>
    <scope>NUCLEOTIDE SEQUENCE [LARGE SCALE GENOMIC DNA]</scope>
    <source>
        <strain evidence="10">ATCC 22028 / DSM 70294 / BCRC 21397 / CBS 2163 / NBRC 10782 / NRRL Y-8283 / UCD 57-17</strain>
    </source>
</reference>
<dbReference type="STRING" id="436907.A7TJP5"/>
<evidence type="ECO:0000256" key="5">
    <source>
        <dbReference type="ARBA" id="ARBA00023002"/>
    </source>
</evidence>
<dbReference type="PANTHER" id="PTHR43161">
    <property type="entry name" value="SORBITOL DEHYDROGENASE"/>
    <property type="match status" value="1"/>
</dbReference>
<dbReference type="InterPro" id="IPR002328">
    <property type="entry name" value="ADH_Zn_CS"/>
</dbReference>
<dbReference type="eggNOG" id="KOG0024">
    <property type="taxonomic scope" value="Eukaryota"/>
</dbReference>
<dbReference type="InterPro" id="IPR036291">
    <property type="entry name" value="NAD(P)-bd_dom_sf"/>
</dbReference>
<dbReference type="InterPro" id="IPR045306">
    <property type="entry name" value="SDH-like"/>
</dbReference>
<feature type="domain" description="Enoyl reductase (ER)" evidence="8">
    <location>
        <begin position="15"/>
        <end position="350"/>
    </location>
</feature>
<dbReference type="FunCoup" id="A7TJP5">
    <property type="interactions" value="564"/>
</dbReference>
<dbReference type="FunFam" id="3.40.50.720:FF:000068">
    <property type="entry name" value="Sorbitol dehydrogenase"/>
    <property type="match status" value="1"/>
</dbReference>
<dbReference type="InterPro" id="IPR020843">
    <property type="entry name" value="ER"/>
</dbReference>
<comment type="cofactor">
    <cofactor evidence="1 7">
        <name>Zn(2+)</name>
        <dbReference type="ChEBI" id="CHEBI:29105"/>
    </cofactor>
</comment>
<dbReference type="Gene3D" id="3.40.50.720">
    <property type="entry name" value="NAD(P)-binding Rossmann-like Domain"/>
    <property type="match status" value="1"/>
</dbReference>
<dbReference type="KEGG" id="vpo:Kpol_1058p11"/>
<evidence type="ECO:0000313" key="9">
    <source>
        <dbReference type="EMBL" id="EDO17474.1"/>
    </source>
</evidence>
<dbReference type="SUPFAM" id="SSF50129">
    <property type="entry name" value="GroES-like"/>
    <property type="match status" value="1"/>
</dbReference>
<keyword evidence="6" id="KW-0520">NAD</keyword>
<dbReference type="AlphaFoldDB" id="A7TJP5"/>
<dbReference type="GO" id="GO:0003939">
    <property type="term" value="F:L-iditol 2-dehydrogenase (NAD+) activity"/>
    <property type="evidence" value="ECO:0007669"/>
    <property type="project" value="TreeGrafter"/>
</dbReference>
<gene>
    <name evidence="9" type="ORF">Kpol_1058p11</name>
</gene>
<sequence length="353" mass="37734">MVATEQKAVILEEKGKIVFGNRPIPSIEDQHFVKVQIKATGICGSDVHFCTHGAIGSFIVKEPMVLGHESSGIVVEVGSEVTKVAVGDRVAIEPGYPSRYSEETVSGHYNLCPGMKFAATPPVDGTLLKYFQVPEDFVYKLPDDVTFEEGALVEPLAVAVHAVKLAGVKFGDKVVVFGAGPVGLLVGSVCKAFGATEVVSIDVVDKKLDKSLEMGSTIAINSKDMAEEALALEIQNDLNGQHPNKVIDCTGAEPCLRSSILACKPGGTVVQVGMGTTNASLPVSDIVIKELTFKGSMRYCHGDYQDAIQLLKYKKVDVKAIITHRFSFDDAIKALQFNISRDPSIVKTVIAGP</sequence>
<dbReference type="InterPro" id="IPR013154">
    <property type="entry name" value="ADH-like_N"/>
</dbReference>